<comment type="similarity">
    <text evidence="2 7">Belongs to the damage-control phosphatase family. Sugar phosphate phosphatase III subfamily.</text>
</comment>
<sequence length="486" mass="54841">MELYADQSKESSANRFAYETVVKRWPVIITSIIDNVHQANHEIMTKGSTDNFYNKIVEGKQLIRSLSELKAEMSRDRPLRFIPDDRGVDISVYNDELQALINLELNTWFTAPWLFAECYLYRLVRSWFALTVHWSQHDPFEHQKIFTFQASGKAVFQLAVTMADLDDASSSMSMDDARLEILFGEMIQMCLWGNATDLSLLPSLDYKDIQALQSVGKIAQAASMDHILRNDSQQVWESLKDLRDAQIDVVLDNSGFELFTDLVLADFLVTHTPFVSKVVFQYVARFVSLTDSRCVPCSPKLLPWFVSDVLPKDFASQLAEKDWVSFFVSSYPSPSDQEAAALTGMMRRWRSHIASGAFELSVPLDTPIGPLSVDFNRREGDNSALDGATFWTLPYSFWRLPEQISLINQLEKSALVIFKGDLNYRKLTADVKWSASTPLPSAIGPLGGHIPILSLRTCKADVVVGLEPGVAEKLDEQEKGWRVSGK</sequence>
<keyword evidence="3 7" id="KW-0479">Metal-binding</keyword>
<comment type="catalytic activity">
    <reaction evidence="6 7">
        <text>beta-D-fructose 6-phosphate = dihydroxyacetone + D-glyceraldehyde 3-phosphate</text>
        <dbReference type="Rhea" id="RHEA:28002"/>
        <dbReference type="ChEBI" id="CHEBI:16016"/>
        <dbReference type="ChEBI" id="CHEBI:57634"/>
        <dbReference type="ChEBI" id="CHEBI:59776"/>
    </reaction>
</comment>
<dbReference type="InterPro" id="IPR036075">
    <property type="entry name" value="ARMT-1-like_metal-bd_sf"/>
</dbReference>
<dbReference type="PANTHER" id="PTHR12260">
    <property type="entry name" value="DAMAGE-CONTROL PHOSPHATASE ARMT1"/>
    <property type="match status" value="1"/>
</dbReference>
<dbReference type="Gene3D" id="1.20.930.60">
    <property type="match status" value="1"/>
</dbReference>
<evidence type="ECO:0000256" key="1">
    <source>
        <dbReference type="ARBA" id="ARBA00001326"/>
    </source>
</evidence>
<dbReference type="InterPro" id="IPR002791">
    <property type="entry name" value="ARMT1-like_metal-bd"/>
</dbReference>
<evidence type="ECO:0000256" key="4">
    <source>
        <dbReference type="ARBA" id="ARBA00022801"/>
    </source>
</evidence>
<evidence type="ECO:0000313" key="9">
    <source>
        <dbReference type="EMBL" id="KAF9513536.1"/>
    </source>
</evidence>
<evidence type="ECO:0000256" key="7">
    <source>
        <dbReference type="RuleBase" id="RU367030"/>
    </source>
</evidence>
<dbReference type="GO" id="GO:0016791">
    <property type="term" value="F:phosphatase activity"/>
    <property type="evidence" value="ECO:0007669"/>
    <property type="project" value="TreeGrafter"/>
</dbReference>
<evidence type="ECO:0000259" key="8">
    <source>
        <dbReference type="Pfam" id="PF01937"/>
    </source>
</evidence>
<dbReference type="EMBL" id="MU128971">
    <property type="protein sequence ID" value="KAF9513536.1"/>
    <property type="molecule type" value="Genomic_DNA"/>
</dbReference>
<protein>
    <recommendedName>
        <fullName evidence="7">Sugar phosphate phosphatase</fullName>
        <ecNumber evidence="7">3.1.3.-</ecNumber>
    </recommendedName>
</protein>
<dbReference type="GO" id="GO:0005634">
    <property type="term" value="C:nucleus"/>
    <property type="evidence" value="ECO:0007669"/>
    <property type="project" value="TreeGrafter"/>
</dbReference>
<keyword evidence="10" id="KW-1185">Reference proteome</keyword>
<dbReference type="GO" id="GO:0046872">
    <property type="term" value="F:metal ion binding"/>
    <property type="evidence" value="ECO:0007669"/>
    <property type="project" value="UniProtKB-UniRule"/>
</dbReference>
<evidence type="ECO:0000256" key="2">
    <source>
        <dbReference type="ARBA" id="ARBA00009519"/>
    </source>
</evidence>
<dbReference type="Pfam" id="PF01937">
    <property type="entry name" value="ARMT1-like_dom"/>
    <property type="match status" value="1"/>
</dbReference>
<gene>
    <name evidence="9" type="ORF">BS47DRAFT_1329512</name>
</gene>
<keyword evidence="5 7" id="KW-0464">Manganese</keyword>
<evidence type="ECO:0000256" key="3">
    <source>
        <dbReference type="ARBA" id="ARBA00022723"/>
    </source>
</evidence>
<dbReference type="AlphaFoldDB" id="A0A9P6AX08"/>
<dbReference type="Proteomes" id="UP000886523">
    <property type="component" value="Unassembled WGS sequence"/>
</dbReference>
<dbReference type="GO" id="GO:0006974">
    <property type="term" value="P:DNA damage response"/>
    <property type="evidence" value="ECO:0007669"/>
    <property type="project" value="TreeGrafter"/>
</dbReference>
<dbReference type="PANTHER" id="PTHR12260:SF6">
    <property type="entry name" value="DAMAGE-CONTROL PHOSPHATASE ARMT1"/>
    <property type="match status" value="1"/>
</dbReference>
<feature type="domain" description="Damage-control phosphatase ARMT1-like metal-binding" evidence="8">
    <location>
        <begin position="20"/>
        <end position="474"/>
    </location>
</feature>
<dbReference type="OrthoDB" id="541375at2759"/>
<evidence type="ECO:0000313" key="10">
    <source>
        <dbReference type="Proteomes" id="UP000886523"/>
    </source>
</evidence>
<comment type="domain">
    <text evidence="7">Subfamily III proteins have a conserved RTxK motif about 40-50 residues from the C-terminus; the threonine may be replaced by serine or cysteine.</text>
</comment>
<dbReference type="SUPFAM" id="SSF111321">
    <property type="entry name" value="AF1104-like"/>
    <property type="match status" value="1"/>
</dbReference>
<comment type="catalytic activity">
    <reaction evidence="1 7">
        <text>beta-D-fructose 1-phosphate + H2O = D-fructose + phosphate</text>
        <dbReference type="Rhea" id="RHEA:35603"/>
        <dbReference type="ChEBI" id="CHEBI:15377"/>
        <dbReference type="ChEBI" id="CHEBI:37721"/>
        <dbReference type="ChEBI" id="CHEBI:43474"/>
        <dbReference type="ChEBI" id="CHEBI:138881"/>
    </reaction>
</comment>
<organism evidence="9 10">
    <name type="scientific">Hydnum rufescens UP504</name>
    <dbReference type="NCBI Taxonomy" id="1448309"/>
    <lineage>
        <taxon>Eukaryota</taxon>
        <taxon>Fungi</taxon>
        <taxon>Dikarya</taxon>
        <taxon>Basidiomycota</taxon>
        <taxon>Agaricomycotina</taxon>
        <taxon>Agaricomycetes</taxon>
        <taxon>Cantharellales</taxon>
        <taxon>Hydnaceae</taxon>
        <taxon>Hydnum</taxon>
    </lineage>
</organism>
<comment type="cofactor">
    <cofactor evidence="7">
        <name>Mn(2+)</name>
        <dbReference type="ChEBI" id="CHEBI:29035"/>
    </cofactor>
    <cofactor evidence="7">
        <name>Ni(2+)</name>
        <dbReference type="ChEBI" id="CHEBI:49786"/>
    </cofactor>
</comment>
<evidence type="ECO:0000256" key="5">
    <source>
        <dbReference type="ARBA" id="ARBA00023211"/>
    </source>
</evidence>
<keyword evidence="4 7" id="KW-0378">Hydrolase</keyword>
<name>A0A9P6AX08_9AGAM</name>
<reference evidence="9" key="1">
    <citation type="journal article" date="2020" name="Nat. Commun.">
        <title>Large-scale genome sequencing of mycorrhizal fungi provides insights into the early evolution of symbiotic traits.</title>
        <authorList>
            <person name="Miyauchi S."/>
            <person name="Kiss E."/>
            <person name="Kuo A."/>
            <person name="Drula E."/>
            <person name="Kohler A."/>
            <person name="Sanchez-Garcia M."/>
            <person name="Morin E."/>
            <person name="Andreopoulos B."/>
            <person name="Barry K.W."/>
            <person name="Bonito G."/>
            <person name="Buee M."/>
            <person name="Carver A."/>
            <person name="Chen C."/>
            <person name="Cichocki N."/>
            <person name="Clum A."/>
            <person name="Culley D."/>
            <person name="Crous P.W."/>
            <person name="Fauchery L."/>
            <person name="Girlanda M."/>
            <person name="Hayes R.D."/>
            <person name="Keri Z."/>
            <person name="LaButti K."/>
            <person name="Lipzen A."/>
            <person name="Lombard V."/>
            <person name="Magnuson J."/>
            <person name="Maillard F."/>
            <person name="Murat C."/>
            <person name="Nolan M."/>
            <person name="Ohm R.A."/>
            <person name="Pangilinan J."/>
            <person name="Pereira M.F."/>
            <person name="Perotto S."/>
            <person name="Peter M."/>
            <person name="Pfister S."/>
            <person name="Riley R."/>
            <person name="Sitrit Y."/>
            <person name="Stielow J.B."/>
            <person name="Szollosi G."/>
            <person name="Zifcakova L."/>
            <person name="Stursova M."/>
            <person name="Spatafora J.W."/>
            <person name="Tedersoo L."/>
            <person name="Vaario L.M."/>
            <person name="Yamada A."/>
            <person name="Yan M."/>
            <person name="Wang P."/>
            <person name="Xu J."/>
            <person name="Bruns T."/>
            <person name="Baldrian P."/>
            <person name="Vilgalys R."/>
            <person name="Dunand C."/>
            <person name="Henrissat B."/>
            <person name="Grigoriev I.V."/>
            <person name="Hibbett D."/>
            <person name="Nagy L.G."/>
            <person name="Martin F.M."/>
        </authorList>
    </citation>
    <scope>NUCLEOTIDE SEQUENCE</scope>
    <source>
        <strain evidence="9">UP504</strain>
    </source>
</reference>
<evidence type="ECO:0000256" key="6">
    <source>
        <dbReference type="ARBA" id="ARBA00048809"/>
    </source>
</evidence>
<comment type="caution">
    <text evidence="9">The sequence shown here is derived from an EMBL/GenBank/DDBJ whole genome shotgun (WGS) entry which is preliminary data.</text>
</comment>
<comment type="function">
    <text evidence="7">Metal-dependent phosphatase that shows phosphatase activity against several substrates, including fructose-1-phosphate and fructose-6-phosphate. Its preference for fructose-1-phosphate, a strong glycating agent that causes DNA damage rather than a canonical yeast metabolite, suggests a damage-control function in hexose phosphate metabolism.</text>
</comment>
<accession>A0A9P6AX08</accession>
<proteinExistence type="inferred from homology"/>
<dbReference type="EC" id="3.1.3.-" evidence="7"/>
<dbReference type="InterPro" id="IPR039763">
    <property type="entry name" value="ARMT1"/>
</dbReference>